<accession>A0A6J6BF13</accession>
<evidence type="ECO:0000256" key="3">
    <source>
        <dbReference type="ARBA" id="ARBA00012618"/>
    </source>
</evidence>
<dbReference type="CDD" id="cd06557">
    <property type="entry name" value="KPHMT-like"/>
    <property type="match status" value="1"/>
</dbReference>
<dbReference type="EC" id="2.1.2.11" evidence="3"/>
<dbReference type="PANTHER" id="PTHR20881:SF0">
    <property type="entry name" value="3-METHYL-2-OXOBUTANOATE HYDROXYMETHYLTRANSFERASE"/>
    <property type="match status" value="1"/>
</dbReference>
<dbReference type="PANTHER" id="PTHR20881">
    <property type="entry name" value="3-METHYL-2-OXOBUTANOATE HYDROXYMETHYLTRANSFERASE"/>
    <property type="match status" value="1"/>
</dbReference>
<dbReference type="PIRSF" id="PIRSF000388">
    <property type="entry name" value="Pantoate_hydroxy_MeTrfase"/>
    <property type="match status" value="1"/>
</dbReference>
<dbReference type="EMBL" id="CAEZSN010000023">
    <property type="protein sequence ID" value="CAB4537496.1"/>
    <property type="molecule type" value="Genomic_DNA"/>
</dbReference>
<evidence type="ECO:0000256" key="1">
    <source>
        <dbReference type="ARBA" id="ARBA00005033"/>
    </source>
</evidence>
<proteinExistence type="inferred from homology"/>
<reference evidence="5" key="1">
    <citation type="submission" date="2020-05" db="EMBL/GenBank/DDBJ databases">
        <authorList>
            <person name="Chiriac C."/>
            <person name="Salcher M."/>
            <person name="Ghai R."/>
            <person name="Kavagutti S V."/>
        </authorList>
    </citation>
    <scope>NUCLEOTIDE SEQUENCE</scope>
</reference>
<comment type="similarity">
    <text evidence="2">Belongs to the PanB family.</text>
</comment>
<dbReference type="Pfam" id="PF02548">
    <property type="entry name" value="Pantoate_transf"/>
    <property type="match status" value="1"/>
</dbReference>
<protein>
    <recommendedName>
        <fullName evidence="3">3-methyl-2-oxobutanoate hydroxymethyltransferase</fullName>
        <ecNumber evidence="3">2.1.2.11</ecNumber>
    </recommendedName>
</protein>
<dbReference type="InterPro" id="IPR040442">
    <property type="entry name" value="Pyrv_kinase-like_dom_sf"/>
</dbReference>
<dbReference type="NCBIfam" id="NF001452">
    <property type="entry name" value="PRK00311.1"/>
    <property type="match status" value="1"/>
</dbReference>
<dbReference type="HAMAP" id="MF_00156">
    <property type="entry name" value="PanB"/>
    <property type="match status" value="1"/>
</dbReference>
<organism evidence="5">
    <name type="scientific">freshwater metagenome</name>
    <dbReference type="NCBI Taxonomy" id="449393"/>
    <lineage>
        <taxon>unclassified sequences</taxon>
        <taxon>metagenomes</taxon>
        <taxon>ecological metagenomes</taxon>
    </lineage>
</organism>
<dbReference type="InterPro" id="IPR015813">
    <property type="entry name" value="Pyrv/PenolPyrv_kinase-like_dom"/>
</dbReference>
<evidence type="ECO:0000256" key="4">
    <source>
        <dbReference type="ARBA" id="ARBA00022679"/>
    </source>
</evidence>
<name>A0A6J6BF13_9ZZZZ</name>
<dbReference type="GO" id="GO:0000287">
    <property type="term" value="F:magnesium ion binding"/>
    <property type="evidence" value="ECO:0007669"/>
    <property type="project" value="TreeGrafter"/>
</dbReference>
<keyword evidence="4" id="KW-0808">Transferase</keyword>
<dbReference type="InterPro" id="IPR003700">
    <property type="entry name" value="Pantoate_hydroxy_MeTrfase"/>
</dbReference>
<evidence type="ECO:0000256" key="2">
    <source>
        <dbReference type="ARBA" id="ARBA00008676"/>
    </source>
</evidence>
<dbReference type="Gene3D" id="3.20.20.60">
    <property type="entry name" value="Phosphoenolpyruvate-binding domains"/>
    <property type="match status" value="1"/>
</dbReference>
<evidence type="ECO:0000313" key="5">
    <source>
        <dbReference type="EMBL" id="CAB4537496.1"/>
    </source>
</evidence>
<comment type="pathway">
    <text evidence="1">Cofactor biosynthesis; (R)-pantothenate biosynthesis; (R)-pantoate from 3-methyl-2-oxobutanoate: step 1/2.</text>
</comment>
<dbReference type="GO" id="GO:0005737">
    <property type="term" value="C:cytoplasm"/>
    <property type="evidence" value="ECO:0007669"/>
    <property type="project" value="TreeGrafter"/>
</dbReference>
<dbReference type="GO" id="GO:0003864">
    <property type="term" value="F:3-methyl-2-oxobutanoate hydroxymethyltransferase activity"/>
    <property type="evidence" value="ECO:0007669"/>
    <property type="project" value="UniProtKB-EC"/>
</dbReference>
<dbReference type="NCBIfam" id="TIGR00222">
    <property type="entry name" value="panB"/>
    <property type="match status" value="1"/>
</dbReference>
<dbReference type="SUPFAM" id="SSF51621">
    <property type="entry name" value="Phosphoenolpyruvate/pyruvate domain"/>
    <property type="match status" value="1"/>
</dbReference>
<sequence length="271" mass="28320">MNDFTPKKVRTSTLAEFKHQGRKIACLTSYDALTAGIFDRAGIDVILVGDSAADNVLGYTSTLPVTVEEMIPFGRAVAGACDRALVVVDLPFGSYETGPEDALAVSIRVMKSTNASAVKLEGGTRSQSQIAAIVAAGIPVMGHIGFTPQSVNGLGGFKIQGRGEDAEKLIHDALAVEAAGAFAVVLELVPAELASEISKRLSIPTIGIGAGAGCDGQILVWTDFAGLHDGKPRKFVKQYANLASELNLAATNYLKDVQAGTFPASEHEFDA</sequence>
<dbReference type="FunFam" id="3.20.20.60:FF:000003">
    <property type="entry name" value="3-methyl-2-oxobutanoate hydroxymethyltransferase"/>
    <property type="match status" value="1"/>
</dbReference>
<dbReference type="GO" id="GO:0015940">
    <property type="term" value="P:pantothenate biosynthetic process"/>
    <property type="evidence" value="ECO:0007669"/>
    <property type="project" value="InterPro"/>
</dbReference>
<gene>
    <name evidence="5" type="ORF">UFOPK1433_00321</name>
</gene>
<dbReference type="AlphaFoldDB" id="A0A6J6BF13"/>